<sequence>MRVKLVSGSAKRWTTLKKLQELPTTTSSICDNNLHSPRLDEGEGSQCKSLAEISLKESKSEPFYHKSKRYCMNGASPKEHHTHSETWWWQHHALGLLFFKWNSAFS</sequence>
<proteinExistence type="predicted"/>
<organism evidence="1 2">
    <name type="scientific">Ilyodon furcidens</name>
    <name type="common">goldbreast splitfin</name>
    <dbReference type="NCBI Taxonomy" id="33524"/>
    <lineage>
        <taxon>Eukaryota</taxon>
        <taxon>Metazoa</taxon>
        <taxon>Chordata</taxon>
        <taxon>Craniata</taxon>
        <taxon>Vertebrata</taxon>
        <taxon>Euteleostomi</taxon>
        <taxon>Actinopterygii</taxon>
        <taxon>Neopterygii</taxon>
        <taxon>Teleostei</taxon>
        <taxon>Neoteleostei</taxon>
        <taxon>Acanthomorphata</taxon>
        <taxon>Ovalentaria</taxon>
        <taxon>Atherinomorphae</taxon>
        <taxon>Cyprinodontiformes</taxon>
        <taxon>Goodeidae</taxon>
        <taxon>Ilyodon</taxon>
    </lineage>
</organism>
<gene>
    <name evidence="1" type="ORF">ILYODFUR_020593</name>
</gene>
<keyword evidence="2" id="KW-1185">Reference proteome</keyword>
<dbReference type="EMBL" id="JAHRIQ010013719">
    <property type="protein sequence ID" value="MEQ2225755.1"/>
    <property type="molecule type" value="Genomic_DNA"/>
</dbReference>
<evidence type="ECO:0000313" key="2">
    <source>
        <dbReference type="Proteomes" id="UP001482620"/>
    </source>
</evidence>
<reference evidence="1 2" key="1">
    <citation type="submission" date="2021-06" db="EMBL/GenBank/DDBJ databases">
        <authorList>
            <person name="Palmer J.M."/>
        </authorList>
    </citation>
    <scope>NUCLEOTIDE SEQUENCE [LARGE SCALE GENOMIC DNA]</scope>
    <source>
        <strain evidence="2">if_2019</strain>
        <tissue evidence="1">Muscle</tissue>
    </source>
</reference>
<name>A0ABV0T063_9TELE</name>
<protein>
    <submittedName>
        <fullName evidence="1">Uncharacterized protein</fullName>
    </submittedName>
</protein>
<dbReference type="Proteomes" id="UP001482620">
    <property type="component" value="Unassembled WGS sequence"/>
</dbReference>
<evidence type="ECO:0000313" key="1">
    <source>
        <dbReference type="EMBL" id="MEQ2225755.1"/>
    </source>
</evidence>
<accession>A0ABV0T063</accession>
<comment type="caution">
    <text evidence="1">The sequence shown here is derived from an EMBL/GenBank/DDBJ whole genome shotgun (WGS) entry which is preliminary data.</text>
</comment>